<gene>
    <name evidence="1" type="ORF">H2198_004890</name>
</gene>
<reference evidence="1" key="1">
    <citation type="submission" date="2022-10" db="EMBL/GenBank/DDBJ databases">
        <title>Culturing micro-colonial fungi from biological soil crusts in the Mojave desert and describing Neophaeococcomyces mojavensis, and introducing the new genera and species Taxawa tesnikishii.</title>
        <authorList>
            <person name="Kurbessoian T."/>
            <person name="Stajich J.E."/>
        </authorList>
    </citation>
    <scope>NUCLEOTIDE SEQUENCE</scope>
    <source>
        <strain evidence="1">JES_112</strain>
    </source>
</reference>
<protein>
    <submittedName>
        <fullName evidence="1">Uncharacterized protein</fullName>
    </submittedName>
</protein>
<keyword evidence="2" id="KW-1185">Reference proteome</keyword>
<comment type="caution">
    <text evidence="1">The sequence shown here is derived from an EMBL/GenBank/DDBJ whole genome shotgun (WGS) entry which is preliminary data.</text>
</comment>
<dbReference type="EMBL" id="JAPDRQ010000076">
    <property type="protein sequence ID" value="KAJ9656541.1"/>
    <property type="molecule type" value="Genomic_DNA"/>
</dbReference>
<sequence length="401" mass="44608">MTEQRQEAVRLPAHFSPDREVHVILSVGSGSNKAVHTFDETLNSYLLKNIPHLELKKNYFVHTTTSPSSISQLTTKLFLFNAKKGVKQTLILLSGDGGLVDIVNTFTTTLQREIDDSRPPSIFFKPVIVLIPEGTANALAHSAQIVARDPLKVMMTGRAQVLPQFEVTFSRAARLVTDEGRKREEFAEPGFDGQDGGELGYYDPEGNVRCYGCVVFSWGLHASLVAMSDTAEMRKHGVDRFRMAAGDLLKDGHVYSGTVKYKAERYGQWQTLKHKSDEEKKHKYIVATMVSNLEEKFCISPASKPMDGSLRLVAIGNESSETIMKVLNAAYDNGAHIESGKDVVTYQEINSLRIEFDEPDEKWRQVCIDGKIVAVEQGGWVEVRKMPAAGVDGRRVVELVC</sequence>
<accession>A0ACC3A7A0</accession>
<evidence type="ECO:0000313" key="1">
    <source>
        <dbReference type="EMBL" id="KAJ9656541.1"/>
    </source>
</evidence>
<dbReference type="Proteomes" id="UP001172386">
    <property type="component" value="Unassembled WGS sequence"/>
</dbReference>
<organism evidence="1 2">
    <name type="scientific">Neophaeococcomyces mojaviensis</name>
    <dbReference type="NCBI Taxonomy" id="3383035"/>
    <lineage>
        <taxon>Eukaryota</taxon>
        <taxon>Fungi</taxon>
        <taxon>Dikarya</taxon>
        <taxon>Ascomycota</taxon>
        <taxon>Pezizomycotina</taxon>
        <taxon>Eurotiomycetes</taxon>
        <taxon>Chaetothyriomycetidae</taxon>
        <taxon>Chaetothyriales</taxon>
        <taxon>Chaetothyriales incertae sedis</taxon>
        <taxon>Neophaeococcomyces</taxon>
    </lineage>
</organism>
<proteinExistence type="predicted"/>
<name>A0ACC3A7A0_9EURO</name>
<evidence type="ECO:0000313" key="2">
    <source>
        <dbReference type="Proteomes" id="UP001172386"/>
    </source>
</evidence>